<dbReference type="Proteomes" id="UP000294933">
    <property type="component" value="Unassembled WGS sequence"/>
</dbReference>
<dbReference type="OrthoDB" id="2793903at2759"/>
<dbReference type="PROSITE" id="PS50404">
    <property type="entry name" value="GST_NTER"/>
    <property type="match status" value="1"/>
</dbReference>
<organism evidence="2 3">
    <name type="scientific">Rickenella mellea</name>
    <dbReference type="NCBI Taxonomy" id="50990"/>
    <lineage>
        <taxon>Eukaryota</taxon>
        <taxon>Fungi</taxon>
        <taxon>Dikarya</taxon>
        <taxon>Basidiomycota</taxon>
        <taxon>Agaricomycotina</taxon>
        <taxon>Agaricomycetes</taxon>
        <taxon>Hymenochaetales</taxon>
        <taxon>Rickenellaceae</taxon>
        <taxon>Rickenella</taxon>
    </lineage>
</organism>
<dbReference type="SUPFAM" id="SSF52833">
    <property type="entry name" value="Thioredoxin-like"/>
    <property type="match status" value="1"/>
</dbReference>
<keyword evidence="3" id="KW-1185">Reference proteome</keyword>
<evidence type="ECO:0000313" key="2">
    <source>
        <dbReference type="EMBL" id="TDL20311.1"/>
    </source>
</evidence>
<name>A0A4Y7PYZ5_9AGAM</name>
<feature type="domain" description="GST N-terminal" evidence="1">
    <location>
        <begin position="8"/>
        <end position="98"/>
    </location>
</feature>
<dbReference type="STRING" id="50990.A0A4Y7PYZ5"/>
<reference evidence="2 3" key="1">
    <citation type="submission" date="2018-06" db="EMBL/GenBank/DDBJ databases">
        <title>A transcriptomic atlas of mushroom development highlights an independent origin of complex multicellularity.</title>
        <authorList>
            <consortium name="DOE Joint Genome Institute"/>
            <person name="Krizsan K."/>
            <person name="Almasi E."/>
            <person name="Merenyi Z."/>
            <person name="Sahu N."/>
            <person name="Viragh M."/>
            <person name="Koszo T."/>
            <person name="Mondo S."/>
            <person name="Kiss B."/>
            <person name="Balint B."/>
            <person name="Kues U."/>
            <person name="Barry K."/>
            <person name="Hegedus J.C."/>
            <person name="Henrissat B."/>
            <person name="Johnson J."/>
            <person name="Lipzen A."/>
            <person name="Ohm R."/>
            <person name="Nagy I."/>
            <person name="Pangilinan J."/>
            <person name="Yan J."/>
            <person name="Xiong Y."/>
            <person name="Grigoriev I.V."/>
            <person name="Hibbett D.S."/>
            <person name="Nagy L.G."/>
        </authorList>
    </citation>
    <scope>NUCLEOTIDE SEQUENCE [LARGE SCALE GENOMIC DNA]</scope>
    <source>
        <strain evidence="2 3">SZMC22713</strain>
    </source>
</reference>
<dbReference type="Pfam" id="PF13409">
    <property type="entry name" value="GST_N_2"/>
    <property type="match status" value="1"/>
</dbReference>
<dbReference type="InterPro" id="IPR004045">
    <property type="entry name" value="Glutathione_S-Trfase_N"/>
</dbReference>
<proteinExistence type="predicted"/>
<dbReference type="InterPro" id="IPR036249">
    <property type="entry name" value="Thioredoxin-like_sf"/>
</dbReference>
<protein>
    <recommendedName>
        <fullName evidence="1">GST N-terminal domain-containing protein</fullName>
    </recommendedName>
</protein>
<dbReference type="VEuPathDB" id="FungiDB:BD410DRAFT_791099"/>
<dbReference type="EMBL" id="ML170189">
    <property type="protein sequence ID" value="TDL20311.1"/>
    <property type="molecule type" value="Genomic_DNA"/>
</dbReference>
<accession>A0A4Y7PYZ5</accession>
<sequence>MTITLYDISSTIPGAAWSPNVYKTRMALNYKGLEYKTEWVEYPDIGPLAKKIGALPTSIGATRELYTVPIIHDHATGKVASDSFAIAQYLDETYPDQPKLFPAGPGIAAIFDSYWMQHPIPALSKIVQPTIFRRLNTASHEFPGREYLDANWRSLLRRVRTERMVGAKFTRV</sequence>
<dbReference type="CDD" id="cd03038">
    <property type="entry name" value="GST_N_etherase_LigE"/>
    <property type="match status" value="1"/>
</dbReference>
<dbReference type="AlphaFoldDB" id="A0A4Y7PYZ5"/>
<gene>
    <name evidence="2" type="ORF">BD410DRAFT_791099</name>
</gene>
<dbReference type="Gene3D" id="3.40.30.10">
    <property type="entry name" value="Glutaredoxin"/>
    <property type="match status" value="1"/>
</dbReference>
<evidence type="ECO:0000259" key="1">
    <source>
        <dbReference type="PROSITE" id="PS50404"/>
    </source>
</evidence>
<evidence type="ECO:0000313" key="3">
    <source>
        <dbReference type="Proteomes" id="UP000294933"/>
    </source>
</evidence>